<dbReference type="Proteomes" id="UP000233551">
    <property type="component" value="Unassembled WGS sequence"/>
</dbReference>
<evidence type="ECO:0000256" key="1">
    <source>
        <dbReference type="SAM" id="SignalP"/>
    </source>
</evidence>
<keyword evidence="3" id="KW-1185">Reference proteome</keyword>
<evidence type="ECO:0000313" key="3">
    <source>
        <dbReference type="Proteomes" id="UP000233551"/>
    </source>
</evidence>
<dbReference type="InterPro" id="IPR046939">
    <property type="entry name" value="TPPII_C_sf"/>
</dbReference>
<name>A0A2I0L7H2_PUNGR</name>
<evidence type="ECO:0008006" key="4">
    <source>
        <dbReference type="Google" id="ProtNLM"/>
    </source>
</evidence>
<reference evidence="2 3" key="1">
    <citation type="submission" date="2017-11" db="EMBL/GenBank/DDBJ databases">
        <title>De-novo sequencing of pomegranate (Punica granatum L.) genome.</title>
        <authorList>
            <person name="Akparov Z."/>
            <person name="Amiraslanov A."/>
            <person name="Hajiyeva S."/>
            <person name="Abbasov M."/>
            <person name="Kaur K."/>
            <person name="Hamwieh A."/>
            <person name="Solovyev V."/>
            <person name="Salamov A."/>
            <person name="Braich B."/>
            <person name="Kosarev P."/>
            <person name="Mahmoud A."/>
            <person name="Hajiyev E."/>
            <person name="Babayeva S."/>
            <person name="Izzatullayeva V."/>
            <person name="Mammadov A."/>
            <person name="Mammadov A."/>
            <person name="Sharifova S."/>
            <person name="Ojaghi J."/>
            <person name="Eynullazada K."/>
            <person name="Bayramov B."/>
            <person name="Abdulazimova A."/>
            <person name="Shahmuradov I."/>
        </authorList>
    </citation>
    <scope>NUCLEOTIDE SEQUENCE [LARGE SCALE GENOMIC DNA]</scope>
    <source>
        <strain evidence="3">cv. AG2017</strain>
        <tissue evidence="2">Leaf</tissue>
    </source>
</reference>
<gene>
    <name evidence="2" type="ORF">CRG98_002951</name>
</gene>
<organism evidence="2 3">
    <name type="scientific">Punica granatum</name>
    <name type="common">Pomegranate</name>
    <dbReference type="NCBI Taxonomy" id="22663"/>
    <lineage>
        <taxon>Eukaryota</taxon>
        <taxon>Viridiplantae</taxon>
        <taxon>Streptophyta</taxon>
        <taxon>Embryophyta</taxon>
        <taxon>Tracheophyta</taxon>
        <taxon>Spermatophyta</taxon>
        <taxon>Magnoliopsida</taxon>
        <taxon>eudicotyledons</taxon>
        <taxon>Gunneridae</taxon>
        <taxon>Pentapetalae</taxon>
        <taxon>rosids</taxon>
        <taxon>malvids</taxon>
        <taxon>Myrtales</taxon>
        <taxon>Lythraceae</taxon>
        <taxon>Punica</taxon>
    </lineage>
</organism>
<sequence>MCILLLLVPLHERRVLASVMANPMKNGQILVPLSLEEHRLQIESPSSSHRRGTLVSFTKPFTFVRLGFVCLNLFGPPSRVAPSAPFPFLNFECRFFLSVIVLSPNASLCRKKEAEYLRPPVKDKLPKVEEDKGKVSSASTKSVAECLQEERDVESATEGSEFIGSDLFEENFKELKKWVDALNDMIQEDVDPPKKKLYELKFSLLEEIGRGHLVTYEWTWMHVRFQPSLLLL</sequence>
<evidence type="ECO:0000313" key="2">
    <source>
        <dbReference type="EMBL" id="PKI76642.1"/>
    </source>
</evidence>
<feature type="signal peptide" evidence="1">
    <location>
        <begin position="1"/>
        <end position="17"/>
    </location>
</feature>
<dbReference type="EMBL" id="PGOL01000111">
    <property type="protein sequence ID" value="PKI76642.1"/>
    <property type="molecule type" value="Genomic_DNA"/>
</dbReference>
<dbReference type="Gene3D" id="1.25.40.710">
    <property type="match status" value="1"/>
</dbReference>
<accession>A0A2I0L7H2</accession>
<feature type="chain" id="PRO_5014196046" description="Rx N-terminal domain-containing protein" evidence="1">
    <location>
        <begin position="18"/>
        <end position="232"/>
    </location>
</feature>
<proteinExistence type="predicted"/>
<dbReference type="STRING" id="22663.A0A2I0L7H2"/>
<keyword evidence="1" id="KW-0732">Signal</keyword>
<protein>
    <recommendedName>
        <fullName evidence="4">Rx N-terminal domain-containing protein</fullName>
    </recommendedName>
</protein>
<comment type="caution">
    <text evidence="2">The sequence shown here is derived from an EMBL/GenBank/DDBJ whole genome shotgun (WGS) entry which is preliminary data.</text>
</comment>
<dbReference type="AlphaFoldDB" id="A0A2I0L7H2"/>